<evidence type="ECO:0000313" key="7">
    <source>
        <dbReference type="Proteomes" id="UP000309668"/>
    </source>
</evidence>
<comment type="caution">
    <text evidence="6">The sequence shown here is derived from an EMBL/GenBank/DDBJ whole genome shotgun (WGS) entry which is preliminary data.</text>
</comment>
<dbReference type="AlphaFoldDB" id="A0A5S3PAI1"/>
<dbReference type="EMBL" id="VCAO01000001">
    <property type="protein sequence ID" value="TMM50496.1"/>
    <property type="molecule type" value="Genomic_DNA"/>
</dbReference>
<evidence type="ECO:0000256" key="4">
    <source>
        <dbReference type="ARBA" id="ARBA00022833"/>
    </source>
</evidence>
<proteinExistence type="predicted"/>
<evidence type="ECO:0000256" key="2">
    <source>
        <dbReference type="ARBA" id="ARBA00022723"/>
    </source>
</evidence>
<organism evidence="6 7">
    <name type="scientific">Qipengyuania marisflavi</name>
    <dbReference type="NCBI Taxonomy" id="2486356"/>
    <lineage>
        <taxon>Bacteria</taxon>
        <taxon>Pseudomonadati</taxon>
        <taxon>Pseudomonadota</taxon>
        <taxon>Alphaproteobacteria</taxon>
        <taxon>Sphingomonadales</taxon>
        <taxon>Erythrobacteraceae</taxon>
        <taxon>Qipengyuania</taxon>
    </lineage>
</organism>
<evidence type="ECO:0000313" key="6">
    <source>
        <dbReference type="EMBL" id="TMM50496.1"/>
    </source>
</evidence>
<dbReference type="GO" id="GO:0046872">
    <property type="term" value="F:metal ion binding"/>
    <property type="evidence" value="ECO:0007669"/>
    <property type="project" value="UniProtKB-KW"/>
</dbReference>
<dbReference type="Pfam" id="PF24827">
    <property type="entry name" value="AstE_AspA_cat"/>
    <property type="match status" value="1"/>
</dbReference>
<dbReference type="GO" id="GO:0016788">
    <property type="term" value="F:hydrolase activity, acting on ester bonds"/>
    <property type="evidence" value="ECO:0007669"/>
    <property type="project" value="InterPro"/>
</dbReference>
<dbReference type="InterPro" id="IPR055438">
    <property type="entry name" value="AstE_AspA_cat"/>
</dbReference>
<dbReference type="CDD" id="cd06251">
    <property type="entry name" value="M14_ASTE_ASPA-like"/>
    <property type="match status" value="1"/>
</dbReference>
<dbReference type="InterPro" id="IPR043795">
    <property type="entry name" value="N-alpha-Ac-DABA-like"/>
</dbReference>
<evidence type="ECO:0000259" key="5">
    <source>
        <dbReference type="Pfam" id="PF24827"/>
    </source>
</evidence>
<gene>
    <name evidence="6" type="ORF">FEV51_03015</name>
</gene>
<dbReference type="PIRSF" id="PIRSF039012">
    <property type="entry name" value="ASP"/>
    <property type="match status" value="1"/>
</dbReference>
<dbReference type="OrthoDB" id="9782876at2"/>
<dbReference type="Gene3D" id="3.40.630.10">
    <property type="entry name" value="Zn peptidases"/>
    <property type="match status" value="1"/>
</dbReference>
<keyword evidence="7" id="KW-1185">Reference proteome</keyword>
<reference evidence="6 7" key="1">
    <citation type="submission" date="2019-05" db="EMBL/GenBank/DDBJ databases">
        <title>Erythrobacter marisflavi sp. nov., isolated from isolated from water of an estuary environment.</title>
        <authorList>
            <person name="Yoon J.-H."/>
        </authorList>
    </citation>
    <scope>NUCLEOTIDE SEQUENCE [LARGE SCALE GENOMIC DNA]</scope>
    <source>
        <strain evidence="6 7">KEM-5</strain>
    </source>
</reference>
<dbReference type="SUPFAM" id="SSF53187">
    <property type="entry name" value="Zn-dependent exopeptidases"/>
    <property type="match status" value="1"/>
</dbReference>
<dbReference type="Proteomes" id="UP000309668">
    <property type="component" value="Unassembled WGS sequence"/>
</dbReference>
<evidence type="ECO:0000256" key="3">
    <source>
        <dbReference type="ARBA" id="ARBA00022801"/>
    </source>
</evidence>
<dbReference type="PANTHER" id="PTHR37326:SF2">
    <property type="entry name" value="SUCCINYLGLUTAMATE DESUCCINYLASE_ASPARTOACYLASE FAMILY PROTEIN"/>
    <property type="match status" value="1"/>
</dbReference>
<keyword evidence="3" id="KW-0378">Hydrolase</keyword>
<evidence type="ECO:0000256" key="1">
    <source>
        <dbReference type="ARBA" id="ARBA00001947"/>
    </source>
</evidence>
<protein>
    <submittedName>
        <fullName evidence="6">Succinylglutamate desuccinylase/aspartoacylase family protein</fullName>
    </submittedName>
</protein>
<dbReference type="InterPro" id="IPR053138">
    <property type="entry name" value="N-alpha-Ac-DABA_deacetylase"/>
</dbReference>
<name>A0A5S3PAI1_9SPHN</name>
<keyword evidence="2" id="KW-0479">Metal-binding</keyword>
<dbReference type="GO" id="GO:0016811">
    <property type="term" value="F:hydrolase activity, acting on carbon-nitrogen (but not peptide) bonds, in linear amides"/>
    <property type="evidence" value="ECO:0007669"/>
    <property type="project" value="InterPro"/>
</dbReference>
<accession>A0A5S3PAI1</accession>
<keyword evidence="4" id="KW-0862">Zinc</keyword>
<sequence length="358" mass="38027">MQTDSSAPDPYEISGEVIAAGTRQNIAIPVSQSVSGLSANLALQVIHGKQRGPCIFVSGAIHGDEIIGTAVIQRLTALLHPETLSGTVILAPAVNIYGFVQHSRYLPDRRDLNRSFPGNPGGSLASQLAYCFLENVIDRCSLGIDIHTAAIHRYNLPQIRVASGSPYLIELAMAFGAPIIIESPLRPGSMRALAADRETPMLLLEAGEALRFDRHSIAIGAAGVLRVLAHIGMIAADDGLSHIGIPLRANRSLWVRAPRGGVSRRRHRSGDIVHRGDVLAQVGGLFGEDLMDVLSPLDGIIIGHTTLPVVNQGDALFHVAEVANFENAGKQAGSIIEAISVSAPPFPAEPLLDEDEVH</sequence>
<feature type="domain" description="Succinylglutamate desuccinylase/Aspartoacylase catalytic" evidence="5">
    <location>
        <begin position="52"/>
        <end position="231"/>
    </location>
</feature>
<comment type="cofactor">
    <cofactor evidence="1">
        <name>Zn(2+)</name>
        <dbReference type="ChEBI" id="CHEBI:29105"/>
    </cofactor>
</comment>
<dbReference type="PANTHER" id="PTHR37326">
    <property type="entry name" value="BLL3975 PROTEIN"/>
    <property type="match status" value="1"/>
</dbReference>